<dbReference type="EMBL" id="HACM01004118">
    <property type="protein sequence ID" value="CRZ04560.1"/>
    <property type="molecule type" value="Transcribed_RNA"/>
</dbReference>
<name>A0A0H5QR56_9EUKA</name>
<reference evidence="1" key="1">
    <citation type="submission" date="2015-04" db="EMBL/GenBank/DDBJ databases">
        <title>The genome sequence of the plant pathogenic Rhizarian Plasmodiophora brassicae reveals insights in its biotrophic life cycle and the origin of chitin synthesis.</title>
        <authorList>
            <person name="Schwelm A."/>
            <person name="Fogelqvist J."/>
            <person name="Knaust A."/>
            <person name="Julke S."/>
            <person name="Lilja T."/>
            <person name="Dhandapani V."/>
            <person name="Bonilla-Rosso G."/>
            <person name="Karlsson M."/>
            <person name="Shevchenko A."/>
            <person name="Choi S.R."/>
            <person name="Kim H.G."/>
            <person name="Park J.Y."/>
            <person name="Lim Y.P."/>
            <person name="Ludwig-Muller J."/>
            <person name="Dixelius C."/>
        </authorList>
    </citation>
    <scope>NUCLEOTIDE SEQUENCE</scope>
    <source>
        <tissue evidence="1">Potato root galls</tissue>
    </source>
</reference>
<evidence type="ECO:0000313" key="1">
    <source>
        <dbReference type="EMBL" id="CRZ04560.1"/>
    </source>
</evidence>
<protein>
    <submittedName>
        <fullName evidence="1">Uncharacterized protein</fullName>
    </submittedName>
</protein>
<organism evidence="1">
    <name type="scientific">Spongospora subterranea</name>
    <dbReference type="NCBI Taxonomy" id="70186"/>
    <lineage>
        <taxon>Eukaryota</taxon>
        <taxon>Sar</taxon>
        <taxon>Rhizaria</taxon>
        <taxon>Endomyxa</taxon>
        <taxon>Phytomyxea</taxon>
        <taxon>Plasmodiophorida</taxon>
        <taxon>Plasmodiophoridae</taxon>
        <taxon>Spongospora</taxon>
    </lineage>
</organism>
<proteinExistence type="predicted"/>
<feature type="non-terminal residue" evidence="1">
    <location>
        <position position="1"/>
    </location>
</feature>
<feature type="non-terminal residue" evidence="1">
    <location>
        <position position="112"/>
    </location>
</feature>
<sequence>VNGVLFVNLPAPEHGKDPVIPQPLTLDSANFNAIVELYDVSDPNEKVLTVRGQLQLEAKKVYICHVMGDPQNQNAYPYTMAIYRHSLSGAFRMLPPSYLLQTALALVVIASF</sequence>
<dbReference type="AlphaFoldDB" id="A0A0H5QR56"/>
<accession>A0A0H5QR56</accession>